<comment type="similarity">
    <text evidence="2 9">Belongs to the trans-sulfuration enzymes family.</text>
</comment>
<name>A0A326U8U3_THEHA</name>
<evidence type="ECO:0000256" key="2">
    <source>
        <dbReference type="ARBA" id="ARBA00009077"/>
    </source>
</evidence>
<dbReference type="CDD" id="cd00614">
    <property type="entry name" value="CGS_like"/>
    <property type="match status" value="1"/>
</dbReference>
<evidence type="ECO:0000256" key="1">
    <source>
        <dbReference type="ARBA" id="ARBA00001933"/>
    </source>
</evidence>
<dbReference type="PANTHER" id="PTHR11808:SF80">
    <property type="entry name" value="CYSTATHIONINE GAMMA-LYASE"/>
    <property type="match status" value="1"/>
</dbReference>
<evidence type="ECO:0000256" key="7">
    <source>
        <dbReference type="ARBA" id="ARBA00052699"/>
    </source>
</evidence>
<keyword evidence="3 8" id="KW-0663">Pyridoxal phosphate</keyword>
<comment type="caution">
    <text evidence="10">The sequence shown here is derived from an EMBL/GenBank/DDBJ whole genome shotgun (WGS) entry which is preliminary data.</text>
</comment>
<dbReference type="EC" id="4.4.1.2" evidence="4"/>
<dbReference type="GO" id="GO:0005737">
    <property type="term" value="C:cytoplasm"/>
    <property type="evidence" value="ECO:0007669"/>
    <property type="project" value="TreeGrafter"/>
</dbReference>
<protein>
    <recommendedName>
        <fullName evidence="4">homocysteine desulfhydrase</fullName>
        <ecNumber evidence="4">4.4.1.2</ecNumber>
    </recommendedName>
    <alternativeName>
        <fullName evidence="5">Homocysteine desulfhydrase</fullName>
    </alternativeName>
</protein>
<dbReference type="PANTHER" id="PTHR11808">
    <property type="entry name" value="TRANS-SULFURATION ENZYME FAMILY MEMBER"/>
    <property type="match status" value="1"/>
</dbReference>
<dbReference type="EMBL" id="QKUF01000007">
    <property type="protein sequence ID" value="PZW30472.1"/>
    <property type="molecule type" value="Genomic_DNA"/>
</dbReference>
<evidence type="ECO:0000256" key="9">
    <source>
        <dbReference type="RuleBase" id="RU362118"/>
    </source>
</evidence>
<dbReference type="FunFam" id="3.40.640.10:FF:000046">
    <property type="entry name" value="Cystathionine gamma-lyase"/>
    <property type="match status" value="1"/>
</dbReference>
<dbReference type="InterPro" id="IPR000277">
    <property type="entry name" value="Cys/Met-Metab_PyrdxlP-dep_enz"/>
</dbReference>
<dbReference type="GO" id="GO:0018826">
    <property type="term" value="F:methionine gamma-lyase activity"/>
    <property type="evidence" value="ECO:0007669"/>
    <property type="project" value="UniProtKB-EC"/>
</dbReference>
<evidence type="ECO:0000256" key="4">
    <source>
        <dbReference type="ARBA" id="ARBA00047175"/>
    </source>
</evidence>
<dbReference type="PROSITE" id="PS00868">
    <property type="entry name" value="CYS_MET_METAB_PP"/>
    <property type="match status" value="1"/>
</dbReference>
<keyword evidence="11" id="KW-1185">Reference proteome</keyword>
<evidence type="ECO:0000256" key="3">
    <source>
        <dbReference type="ARBA" id="ARBA00022898"/>
    </source>
</evidence>
<dbReference type="Pfam" id="PF01053">
    <property type="entry name" value="Cys_Met_Meta_PP"/>
    <property type="match status" value="1"/>
</dbReference>
<organism evidence="10 11">
    <name type="scientific">Thermosporothrix hazakensis</name>
    <dbReference type="NCBI Taxonomy" id="644383"/>
    <lineage>
        <taxon>Bacteria</taxon>
        <taxon>Bacillati</taxon>
        <taxon>Chloroflexota</taxon>
        <taxon>Ktedonobacteria</taxon>
        <taxon>Ktedonobacterales</taxon>
        <taxon>Thermosporotrichaceae</taxon>
        <taxon>Thermosporothrix</taxon>
    </lineage>
</organism>
<comment type="catalytic activity">
    <reaction evidence="6">
        <text>L-homocysteine + H2O = 2-oxobutanoate + hydrogen sulfide + NH4(+) + H(+)</text>
        <dbReference type="Rhea" id="RHEA:14501"/>
        <dbReference type="ChEBI" id="CHEBI:15377"/>
        <dbReference type="ChEBI" id="CHEBI:15378"/>
        <dbReference type="ChEBI" id="CHEBI:16763"/>
        <dbReference type="ChEBI" id="CHEBI:28938"/>
        <dbReference type="ChEBI" id="CHEBI:29919"/>
        <dbReference type="ChEBI" id="CHEBI:58199"/>
        <dbReference type="EC" id="4.4.1.2"/>
    </reaction>
    <physiologicalReaction direction="left-to-right" evidence="6">
        <dbReference type="Rhea" id="RHEA:14502"/>
    </physiologicalReaction>
</comment>
<dbReference type="AlphaFoldDB" id="A0A326U8U3"/>
<proteinExistence type="inferred from homology"/>
<feature type="modified residue" description="N6-(pyridoxal phosphate)lysine" evidence="8">
    <location>
        <position position="218"/>
    </location>
</feature>
<dbReference type="GO" id="GO:0047982">
    <property type="term" value="F:homocysteine desulfhydrase activity"/>
    <property type="evidence" value="ECO:0007669"/>
    <property type="project" value="UniProtKB-EC"/>
</dbReference>
<dbReference type="PIRSF" id="PIRSF001434">
    <property type="entry name" value="CGS"/>
    <property type="match status" value="1"/>
</dbReference>
<evidence type="ECO:0000313" key="10">
    <source>
        <dbReference type="EMBL" id="PZW30472.1"/>
    </source>
</evidence>
<dbReference type="SUPFAM" id="SSF53383">
    <property type="entry name" value="PLP-dependent transferases"/>
    <property type="match status" value="1"/>
</dbReference>
<comment type="cofactor">
    <cofactor evidence="1 9">
        <name>pyridoxal 5'-phosphate</name>
        <dbReference type="ChEBI" id="CHEBI:597326"/>
    </cofactor>
</comment>
<dbReference type="InterPro" id="IPR054542">
    <property type="entry name" value="Cys_met_metab_PP"/>
</dbReference>
<comment type="catalytic activity">
    <reaction evidence="7">
        <text>L-methionine + H2O = methanethiol + 2-oxobutanoate + NH4(+)</text>
        <dbReference type="Rhea" id="RHEA:23800"/>
        <dbReference type="ChEBI" id="CHEBI:15377"/>
        <dbReference type="ChEBI" id="CHEBI:16007"/>
        <dbReference type="ChEBI" id="CHEBI:16763"/>
        <dbReference type="ChEBI" id="CHEBI:28938"/>
        <dbReference type="ChEBI" id="CHEBI:57844"/>
        <dbReference type="EC" id="4.4.1.11"/>
    </reaction>
    <physiologicalReaction direction="left-to-right" evidence="7">
        <dbReference type="Rhea" id="RHEA:23801"/>
    </physiologicalReaction>
</comment>
<dbReference type="OrthoDB" id="9780685at2"/>
<dbReference type="Gene3D" id="3.40.640.10">
    <property type="entry name" value="Type I PLP-dependent aspartate aminotransferase-like (Major domain)"/>
    <property type="match status" value="1"/>
</dbReference>
<dbReference type="InterPro" id="IPR015422">
    <property type="entry name" value="PyrdxlP-dep_Trfase_small"/>
</dbReference>
<evidence type="ECO:0000313" key="11">
    <source>
        <dbReference type="Proteomes" id="UP000248806"/>
    </source>
</evidence>
<dbReference type="InterPro" id="IPR015424">
    <property type="entry name" value="PyrdxlP-dep_Trfase"/>
</dbReference>
<dbReference type="RefSeq" id="WP_111322217.1">
    <property type="nucleotide sequence ID" value="NZ_BIFX01000001.1"/>
</dbReference>
<dbReference type="Proteomes" id="UP000248806">
    <property type="component" value="Unassembled WGS sequence"/>
</dbReference>
<dbReference type="GO" id="GO:0019346">
    <property type="term" value="P:transsulfuration"/>
    <property type="evidence" value="ECO:0007669"/>
    <property type="project" value="InterPro"/>
</dbReference>
<dbReference type="Gene3D" id="3.90.1150.10">
    <property type="entry name" value="Aspartate Aminotransferase, domain 1"/>
    <property type="match status" value="1"/>
</dbReference>
<gene>
    <name evidence="10" type="ORF">EI42_02440</name>
</gene>
<dbReference type="InterPro" id="IPR015421">
    <property type="entry name" value="PyrdxlP-dep_Trfase_major"/>
</dbReference>
<keyword evidence="10" id="KW-0456">Lyase</keyword>
<evidence type="ECO:0000256" key="6">
    <source>
        <dbReference type="ARBA" id="ARBA00048780"/>
    </source>
</evidence>
<evidence type="ECO:0000256" key="5">
    <source>
        <dbReference type="ARBA" id="ARBA00047199"/>
    </source>
</evidence>
<dbReference type="GO" id="GO:0030170">
    <property type="term" value="F:pyridoxal phosphate binding"/>
    <property type="evidence" value="ECO:0007669"/>
    <property type="project" value="InterPro"/>
</dbReference>
<sequence length="404" mass="43460">MTNKKDWDLETLLIHSGRTTLSALPTGTPTVQPIHASTTYLYDSVEALDKAFEGTTPEGEPAFVYARHGNPSTNTFEEAMTTAEGGAGAVSFGSGMAAIHAAILAAGVAPGAKILASKDLYGATIGLFQKVFAPQGVTIVLKDLCTPDVAEVIEEEEPDIIFVETISNPLVKLVDLDAISTASRAIGAVTIVDSTFTTPYLVRPIEHGFDLVVHSTTKYIGGHGDSTGGIVVSATNALLSQVRNYAIILGAILSPFETHLMTRGLRTLALRMERQSQNAARIAEFLQQHPAVAHVYYPGLSEHPHHELANRLLRPGLYGGLLSFDLKEQTREAAFRFMDSLQLCLPATTLGDVFTLVTYPPISSHRTQTKRELQELGISEGCIRLSAGIEHCDDILQDLEQALG</sequence>
<accession>A0A326U8U3</accession>
<reference evidence="10 11" key="1">
    <citation type="submission" date="2018-06" db="EMBL/GenBank/DDBJ databases">
        <title>Genomic Encyclopedia of Archaeal and Bacterial Type Strains, Phase II (KMG-II): from individual species to whole genera.</title>
        <authorList>
            <person name="Goeker M."/>
        </authorList>
    </citation>
    <scope>NUCLEOTIDE SEQUENCE [LARGE SCALE GENOMIC DNA]</scope>
    <source>
        <strain evidence="10 11">ATCC BAA-1881</strain>
    </source>
</reference>
<evidence type="ECO:0000256" key="8">
    <source>
        <dbReference type="PIRSR" id="PIRSR001434-2"/>
    </source>
</evidence>